<gene>
    <name evidence="1" type="ORF">KK083_26365</name>
</gene>
<comment type="caution">
    <text evidence="1">The sequence shown here is derived from an EMBL/GenBank/DDBJ whole genome shotgun (WGS) entry which is preliminary data.</text>
</comment>
<dbReference type="EMBL" id="JAHESF010000041">
    <property type="protein sequence ID" value="MBT1700439.1"/>
    <property type="molecule type" value="Genomic_DNA"/>
</dbReference>
<keyword evidence="2" id="KW-1185">Reference proteome</keyword>
<dbReference type="Proteomes" id="UP001319200">
    <property type="component" value="Unassembled WGS sequence"/>
</dbReference>
<reference evidence="1 2" key="1">
    <citation type="submission" date="2021-05" db="EMBL/GenBank/DDBJ databases">
        <title>A Polyphasic approach of four new species of the genus Ohtaekwangia: Ohtaekwangia histidinii sp. nov., Ohtaekwangia cretensis sp. nov., Ohtaekwangia indiensis sp. nov., Ohtaekwangia reichenbachii sp. nov. from diverse environment.</title>
        <authorList>
            <person name="Octaviana S."/>
        </authorList>
    </citation>
    <scope>NUCLEOTIDE SEQUENCE [LARGE SCALE GENOMIC DNA]</scope>
    <source>
        <strain evidence="1 2">PWU4</strain>
    </source>
</reference>
<dbReference type="AlphaFoldDB" id="A0AAP2DTR4"/>
<evidence type="ECO:0000313" key="2">
    <source>
        <dbReference type="Proteomes" id="UP001319200"/>
    </source>
</evidence>
<proteinExistence type="predicted"/>
<protein>
    <submittedName>
        <fullName evidence="1">Uncharacterized protein</fullName>
    </submittedName>
</protein>
<name>A0AAP2DTR4_9BACT</name>
<dbReference type="RefSeq" id="WP_254169075.1">
    <property type="nucleotide sequence ID" value="NZ_JAHESF010000041.1"/>
</dbReference>
<sequence length="153" mass="17737">MSWINPDSGSLINTDDAISFAEKNHLASVGNSDGAYFTNGKILIHLYEEKSYLHADYYDLKNSRWQRELQTEIVELEIPNIEKRRELVASFASPGGVLSRSSMQRFRFILYAIDRFMQDFLSGDFTRYESFFKSLKGKQKEQIEKIAANTRYA</sequence>
<evidence type="ECO:0000313" key="1">
    <source>
        <dbReference type="EMBL" id="MBT1700439.1"/>
    </source>
</evidence>
<accession>A0AAP2DTR4</accession>
<organism evidence="1 2">
    <name type="scientific">Chryseosolibacter histidini</name>
    <dbReference type="NCBI Taxonomy" id="2782349"/>
    <lineage>
        <taxon>Bacteria</taxon>
        <taxon>Pseudomonadati</taxon>
        <taxon>Bacteroidota</taxon>
        <taxon>Cytophagia</taxon>
        <taxon>Cytophagales</taxon>
        <taxon>Chryseotaleaceae</taxon>
        <taxon>Chryseosolibacter</taxon>
    </lineage>
</organism>